<keyword evidence="9" id="KW-0067">ATP-binding</keyword>
<dbReference type="InterPro" id="IPR027417">
    <property type="entry name" value="P-loop_NTPase"/>
</dbReference>
<dbReference type="HOGENOM" id="CLU_000445_113_1_4"/>
<dbReference type="InterPro" id="IPR029016">
    <property type="entry name" value="GAF-like_dom_sf"/>
</dbReference>
<dbReference type="GO" id="GO:0000155">
    <property type="term" value="F:phosphorelay sensor kinase activity"/>
    <property type="evidence" value="ECO:0007669"/>
    <property type="project" value="InterPro"/>
</dbReference>
<evidence type="ECO:0000256" key="4">
    <source>
        <dbReference type="ARBA" id="ARBA00022553"/>
    </source>
</evidence>
<dbReference type="RefSeq" id="WP_005433013.1">
    <property type="nucleotide sequence ID" value="NZ_JH815513.1"/>
</dbReference>
<dbReference type="InterPro" id="IPR025201">
    <property type="entry name" value="KdpD_TM"/>
</dbReference>
<evidence type="ECO:0000256" key="5">
    <source>
        <dbReference type="ARBA" id="ARBA00022679"/>
    </source>
</evidence>
<dbReference type="InterPro" id="IPR036097">
    <property type="entry name" value="HisK_dim/P_sf"/>
</dbReference>
<evidence type="ECO:0000256" key="6">
    <source>
        <dbReference type="ARBA" id="ARBA00022692"/>
    </source>
</evidence>
<dbReference type="FunFam" id="3.40.50.300:FF:000483">
    <property type="entry name" value="Sensor histidine kinase KdpD"/>
    <property type="match status" value="1"/>
</dbReference>
<dbReference type="Gene3D" id="3.30.565.10">
    <property type="entry name" value="Histidine kinase-like ATPase, C-terminal domain"/>
    <property type="match status" value="1"/>
</dbReference>
<dbReference type="InterPro" id="IPR004358">
    <property type="entry name" value="Sig_transdc_His_kin-like_C"/>
</dbReference>
<dbReference type="Proteomes" id="UP000005835">
    <property type="component" value="Unassembled WGS sequence"/>
</dbReference>
<dbReference type="GO" id="GO:0005524">
    <property type="term" value="F:ATP binding"/>
    <property type="evidence" value="ECO:0007669"/>
    <property type="project" value="UniProtKB-KW"/>
</dbReference>
<evidence type="ECO:0000259" key="14">
    <source>
        <dbReference type="PROSITE" id="PS50109"/>
    </source>
</evidence>
<keyword evidence="7" id="KW-0547">Nucleotide-binding</keyword>
<dbReference type="PANTHER" id="PTHR45569:SF1">
    <property type="entry name" value="SENSOR PROTEIN KDPD"/>
    <property type="match status" value="1"/>
</dbReference>
<dbReference type="Pfam" id="PF02518">
    <property type="entry name" value="HATPase_c"/>
    <property type="match status" value="1"/>
</dbReference>
<keyword evidence="4" id="KW-0597">Phosphoprotein</keyword>
<comment type="catalytic activity">
    <reaction evidence="1">
        <text>ATP + protein L-histidine = ADP + protein N-phospho-L-histidine.</text>
        <dbReference type="EC" id="2.7.13.3"/>
    </reaction>
</comment>
<evidence type="ECO:0000256" key="8">
    <source>
        <dbReference type="ARBA" id="ARBA00022777"/>
    </source>
</evidence>
<feature type="transmembrane region" description="Helical" evidence="13">
    <location>
        <begin position="469"/>
        <end position="488"/>
    </location>
</feature>
<organism evidence="15 16">
    <name type="scientific">Sutterella wadsworthensis 2_1_59BFAA</name>
    <dbReference type="NCBI Taxonomy" id="742823"/>
    <lineage>
        <taxon>Bacteria</taxon>
        <taxon>Pseudomonadati</taxon>
        <taxon>Pseudomonadota</taxon>
        <taxon>Betaproteobacteria</taxon>
        <taxon>Burkholderiales</taxon>
        <taxon>Sutterellaceae</taxon>
        <taxon>Sutterella</taxon>
    </lineage>
</organism>
<dbReference type="GO" id="GO:0005886">
    <property type="term" value="C:plasma membrane"/>
    <property type="evidence" value="ECO:0007669"/>
    <property type="project" value="TreeGrafter"/>
</dbReference>
<dbReference type="Pfam" id="PF13493">
    <property type="entry name" value="DUF4118"/>
    <property type="match status" value="1"/>
</dbReference>
<dbReference type="Gene3D" id="3.30.450.40">
    <property type="match status" value="1"/>
</dbReference>
<dbReference type="CDD" id="cd00082">
    <property type="entry name" value="HisKA"/>
    <property type="match status" value="1"/>
</dbReference>
<dbReference type="EMBL" id="ADMG01000004">
    <property type="protein sequence ID" value="EKB32304.1"/>
    <property type="molecule type" value="Genomic_DNA"/>
</dbReference>
<name>K1KKU6_9BURK</name>
<dbReference type="PROSITE" id="PS50109">
    <property type="entry name" value="HIS_KIN"/>
    <property type="match status" value="1"/>
</dbReference>
<comment type="subcellular location">
    <subcellularLocation>
        <location evidence="2">Membrane</location>
        <topology evidence="2">Multi-pass membrane protein</topology>
    </subcellularLocation>
</comment>
<evidence type="ECO:0000256" key="3">
    <source>
        <dbReference type="ARBA" id="ARBA00012438"/>
    </source>
</evidence>
<accession>K1KKU6</accession>
<evidence type="ECO:0000313" key="15">
    <source>
        <dbReference type="EMBL" id="EKB32304.1"/>
    </source>
</evidence>
<evidence type="ECO:0000256" key="11">
    <source>
        <dbReference type="ARBA" id="ARBA00023012"/>
    </source>
</evidence>
<dbReference type="InterPro" id="IPR036890">
    <property type="entry name" value="HATPase_C_sf"/>
</dbReference>
<feature type="transmembrane region" description="Helical" evidence="13">
    <location>
        <begin position="418"/>
        <end position="435"/>
    </location>
</feature>
<evidence type="ECO:0000256" key="2">
    <source>
        <dbReference type="ARBA" id="ARBA00004141"/>
    </source>
</evidence>
<dbReference type="PRINTS" id="PR00344">
    <property type="entry name" value="BCTRLSENSOR"/>
</dbReference>
<dbReference type="GO" id="GO:0005737">
    <property type="term" value="C:cytoplasm"/>
    <property type="evidence" value="ECO:0007669"/>
    <property type="project" value="UniProtKB-ARBA"/>
</dbReference>
<dbReference type="Gene3D" id="1.20.120.620">
    <property type="entry name" value="Backbone structure of the membrane domain of e. Coli histidine kinase receptor kdpd"/>
    <property type="match status" value="1"/>
</dbReference>
<dbReference type="InterPro" id="IPR003661">
    <property type="entry name" value="HisK_dim/P_dom"/>
</dbReference>
<feature type="transmembrane region" description="Helical" evidence="13">
    <location>
        <begin position="442"/>
        <end position="463"/>
    </location>
</feature>
<dbReference type="Gene3D" id="1.10.287.130">
    <property type="match status" value="1"/>
</dbReference>
<reference evidence="15 16" key="1">
    <citation type="submission" date="2012-05" db="EMBL/GenBank/DDBJ databases">
        <title>The Genome Sequence of Sutterella wadsworthensis 2_1_59BFAA.</title>
        <authorList>
            <consortium name="The Broad Institute Genome Sequencing Platform"/>
            <person name="Earl A."/>
            <person name="Ward D."/>
            <person name="Feldgarden M."/>
            <person name="Gevers D."/>
            <person name="Daigneault M."/>
            <person name="Strauss J."/>
            <person name="Allen-Vercoe E."/>
            <person name="Walker B."/>
            <person name="Young S.K."/>
            <person name="Zeng Q."/>
            <person name="Gargeya S."/>
            <person name="Fitzgerald M."/>
            <person name="Haas B."/>
            <person name="Abouelleil A."/>
            <person name="Alvarado L."/>
            <person name="Arachchi H.M."/>
            <person name="Berlin A.M."/>
            <person name="Chapman S.B."/>
            <person name="Goldberg J."/>
            <person name="Griggs A."/>
            <person name="Gujja S."/>
            <person name="Hansen M."/>
            <person name="Howarth C."/>
            <person name="Imamovic A."/>
            <person name="Larimer J."/>
            <person name="McCowen C."/>
            <person name="Montmayeur A."/>
            <person name="Murphy C."/>
            <person name="Neiman D."/>
            <person name="Pearson M."/>
            <person name="Priest M."/>
            <person name="Roberts A."/>
            <person name="Saif S."/>
            <person name="Shea T."/>
            <person name="Sisk P."/>
            <person name="Sykes S."/>
            <person name="Wortman J."/>
            <person name="Nusbaum C."/>
            <person name="Birren B."/>
        </authorList>
    </citation>
    <scope>NUCLEOTIDE SEQUENCE [LARGE SCALE GENOMIC DNA]</scope>
    <source>
        <strain evidence="15 16">2_1_59BFAA</strain>
    </source>
</reference>
<dbReference type="STRING" id="742823.HMPREF9465_00072"/>
<evidence type="ECO:0000256" key="9">
    <source>
        <dbReference type="ARBA" id="ARBA00022840"/>
    </source>
</evidence>
<feature type="domain" description="Histidine kinase" evidence="14">
    <location>
        <begin position="661"/>
        <end position="876"/>
    </location>
</feature>
<evidence type="ECO:0000256" key="10">
    <source>
        <dbReference type="ARBA" id="ARBA00022989"/>
    </source>
</evidence>
<gene>
    <name evidence="15" type="ORF">HMPREF9465_00072</name>
</gene>
<dbReference type="InterPro" id="IPR038318">
    <property type="entry name" value="KdpD_sf"/>
</dbReference>
<keyword evidence="8" id="KW-0418">Kinase</keyword>
<sequence length="896" mass="99739">MHSDEDRRPDPDSLLKVGQQRIRGRLKLFLGAAPGVGKTYAMLTEAHEKRREGLDVLIGWVDTHGRRDTEALLNGLDVLARANVRRGAFLAEAFDIDAVIRRRPALVVIDELPHSNPPGSRHPKRWQDIEDILDVGIDVYSAMNIQHLESLNDMVGAMTGVAVKETIPDRFFDEADEVRLVDLPPDDLLRRLEAGKIYLPGFIERAKNHFFRKSNLIALRELSLRLMAERLESEVREHRTLSADPAVRDAVTGFVLVVERPDVQEVIREASRLARNFSGDWHVLWLGKPGESREHRCRVAETLAFAESLGAVTAMTSGSFAAEVSAYVREHNLSMIAIADMGLLATMRRRHLLRHVAPKITFVILSSNTEKPSIWDSLTSAFRTDADDVNYSGYVVSAVSNVLLAGLFSWLMPWIQPTNFAMCYLLVSFLVAIRYGMRPAAFAVVLSIVCFDLVAVAPLGSFAVSDLQYLFTFFVMLTVGIVSARLVAKSETIARESREREAQMSLLYETARSFAGFMDRESLYREAHEVMTTRLDIALEIWEPDSTNGFIRMNHALANADPALMQLAVDHHRPTGCATTTLSEAEYLYIPLVGSTGDVIAVAVCRLNSPDQWTDALSRRLIEALLTLLGQALERLCNQDEARKSLTNLENERLRHTLVRSLSHDLKTPLTTLALGAESVLEHLKNKDTDRAFDETIQLIKSSEGMSRMVNNMLDMAKLQSGSFKPNMTFFPADELVAGSIGLLKERLRDFHLDIRLQPDIPLLYGDQVLLERLLYNLIDNAVKYCPFGSRILVEVARRASTIMLAVHDNGPGLPAGDPQKLFDPFRRGQKESKIAGVGLGLAICRSIARAHNADLLALPSPMGGASFLLMLPLVEPPDMEDEDAILAKLDASSLL</sequence>
<evidence type="ECO:0000256" key="13">
    <source>
        <dbReference type="SAM" id="Phobius"/>
    </source>
</evidence>
<dbReference type="SUPFAM" id="SSF47384">
    <property type="entry name" value="Homodimeric domain of signal transducing histidine kinase"/>
    <property type="match status" value="1"/>
</dbReference>
<dbReference type="PANTHER" id="PTHR45569">
    <property type="entry name" value="SENSOR PROTEIN KDPD"/>
    <property type="match status" value="1"/>
</dbReference>
<proteinExistence type="predicted"/>
<evidence type="ECO:0000256" key="12">
    <source>
        <dbReference type="ARBA" id="ARBA00023136"/>
    </source>
</evidence>
<comment type="caution">
    <text evidence="15">The sequence shown here is derived from an EMBL/GenBank/DDBJ whole genome shotgun (WGS) entry which is preliminary data.</text>
</comment>
<dbReference type="InterPro" id="IPR003852">
    <property type="entry name" value="Sig_transdc_His_kinase_KdpD_N"/>
</dbReference>
<keyword evidence="11" id="KW-0902">Two-component regulatory system</keyword>
<evidence type="ECO:0000256" key="1">
    <source>
        <dbReference type="ARBA" id="ARBA00000085"/>
    </source>
</evidence>
<dbReference type="AlphaFoldDB" id="K1KKU6"/>
<dbReference type="SMART" id="SM00387">
    <property type="entry name" value="HATPase_c"/>
    <property type="match status" value="1"/>
</dbReference>
<keyword evidence="10 13" id="KW-1133">Transmembrane helix</keyword>
<keyword evidence="12 13" id="KW-0472">Membrane</keyword>
<evidence type="ECO:0000313" key="16">
    <source>
        <dbReference type="Proteomes" id="UP000005835"/>
    </source>
</evidence>
<evidence type="ECO:0000256" key="7">
    <source>
        <dbReference type="ARBA" id="ARBA00022741"/>
    </source>
</evidence>
<dbReference type="SUPFAM" id="SSF55874">
    <property type="entry name" value="ATPase domain of HSP90 chaperone/DNA topoisomerase II/histidine kinase"/>
    <property type="match status" value="1"/>
</dbReference>
<keyword evidence="16" id="KW-1185">Reference proteome</keyword>
<dbReference type="eggNOG" id="COG2205">
    <property type="taxonomic scope" value="Bacteria"/>
</dbReference>
<dbReference type="InterPro" id="IPR003594">
    <property type="entry name" value="HATPase_dom"/>
</dbReference>
<dbReference type="SMART" id="SM00388">
    <property type="entry name" value="HisKA"/>
    <property type="match status" value="1"/>
</dbReference>
<dbReference type="EC" id="2.7.13.3" evidence="3"/>
<dbReference type="Pfam" id="PF02702">
    <property type="entry name" value="KdpD"/>
    <property type="match status" value="1"/>
</dbReference>
<keyword evidence="5" id="KW-0808">Transferase</keyword>
<keyword evidence="6 13" id="KW-0812">Transmembrane</keyword>
<dbReference type="PATRIC" id="fig|742823.3.peg.76"/>
<dbReference type="Pfam" id="PF00512">
    <property type="entry name" value="HisKA"/>
    <property type="match status" value="1"/>
</dbReference>
<dbReference type="Gene3D" id="3.40.50.300">
    <property type="entry name" value="P-loop containing nucleotide triphosphate hydrolases"/>
    <property type="match status" value="1"/>
</dbReference>
<protein>
    <recommendedName>
        <fullName evidence="3">histidine kinase</fullName>
        <ecNumber evidence="3">2.7.13.3</ecNumber>
    </recommendedName>
</protein>
<dbReference type="CDD" id="cd00075">
    <property type="entry name" value="HATPase"/>
    <property type="match status" value="1"/>
</dbReference>
<dbReference type="InterPro" id="IPR052023">
    <property type="entry name" value="Histidine_kinase_KdpD"/>
</dbReference>
<dbReference type="InterPro" id="IPR005467">
    <property type="entry name" value="His_kinase_dom"/>
</dbReference>